<evidence type="ECO:0000313" key="3">
    <source>
        <dbReference type="Proteomes" id="UP000194420"/>
    </source>
</evidence>
<keyword evidence="1" id="KW-0472">Membrane</keyword>
<reference evidence="3" key="1">
    <citation type="submission" date="2017-04" db="EMBL/GenBank/DDBJ databases">
        <authorList>
            <person name="Varghese N."/>
            <person name="Submissions S."/>
        </authorList>
    </citation>
    <scope>NUCLEOTIDE SEQUENCE [LARGE SCALE GENOMIC DNA]</scope>
</reference>
<protein>
    <submittedName>
        <fullName evidence="2">Uncharacterized protein</fullName>
    </submittedName>
</protein>
<organism evidence="2 3">
    <name type="scientific">Altererythrobacter xiamenensis</name>
    <dbReference type="NCBI Taxonomy" id="1316679"/>
    <lineage>
        <taxon>Bacteria</taxon>
        <taxon>Pseudomonadati</taxon>
        <taxon>Pseudomonadota</taxon>
        <taxon>Alphaproteobacteria</taxon>
        <taxon>Sphingomonadales</taxon>
        <taxon>Erythrobacteraceae</taxon>
        <taxon>Altererythrobacter</taxon>
    </lineage>
</organism>
<feature type="transmembrane region" description="Helical" evidence="1">
    <location>
        <begin position="6"/>
        <end position="26"/>
    </location>
</feature>
<proteinExistence type="predicted"/>
<evidence type="ECO:0000313" key="2">
    <source>
        <dbReference type="EMBL" id="SMQ75795.1"/>
    </source>
</evidence>
<keyword evidence="3" id="KW-1185">Reference proteome</keyword>
<dbReference type="OrthoDB" id="7428994at2"/>
<evidence type="ECO:0000256" key="1">
    <source>
        <dbReference type="SAM" id="Phobius"/>
    </source>
</evidence>
<keyword evidence="1" id="KW-1133">Transmembrane helix</keyword>
<name>A0A1Y6FLP7_9SPHN</name>
<dbReference type="EMBL" id="FXWG01000004">
    <property type="protein sequence ID" value="SMQ75795.1"/>
    <property type="molecule type" value="Genomic_DNA"/>
</dbReference>
<gene>
    <name evidence="2" type="ORF">SAMN06297468_2951</name>
</gene>
<dbReference type="AlphaFoldDB" id="A0A1Y6FLP7"/>
<dbReference type="Proteomes" id="UP000194420">
    <property type="component" value="Unassembled WGS sequence"/>
</dbReference>
<feature type="transmembrane region" description="Helical" evidence="1">
    <location>
        <begin position="55"/>
        <end position="75"/>
    </location>
</feature>
<dbReference type="RefSeq" id="WP_086438847.1">
    <property type="nucleotide sequence ID" value="NZ_FXWG01000004.1"/>
</dbReference>
<keyword evidence="1" id="KW-0812">Transmembrane</keyword>
<accession>A0A1Y6FLP7</accession>
<sequence>MSLLAQQIIIFALGAAALISGIWLFAHARDVARVFRTVPQIEPGPGRKQASRKTVVGMLILFNLSWIGALLFWAVTYGAVF</sequence>